<dbReference type="Proteomes" id="UP000236630">
    <property type="component" value="Unassembled WGS sequence"/>
</dbReference>
<dbReference type="STRING" id="55188.A0A2H5MZU7"/>
<comment type="caution">
    <text evidence="1">The sequence shown here is derived from an EMBL/GenBank/DDBJ whole genome shotgun (WGS) entry which is preliminary data.</text>
</comment>
<proteinExistence type="predicted"/>
<feature type="non-terminal residue" evidence="1">
    <location>
        <position position="1"/>
    </location>
</feature>
<gene>
    <name evidence="1" type="ORF">CUMW_284180</name>
</gene>
<dbReference type="PANTHER" id="PTHR31170:SF25">
    <property type="entry name" value="BNAA09G04570D PROTEIN"/>
    <property type="match status" value="1"/>
</dbReference>
<name>A0A2H5MZU7_CITUN</name>
<sequence>ANEVKFARKSVFEGSSFKLDYLTKPSFFEDFGFTEKVKMADRVKPEDELFLVAYPYFNVNEMLVVEELYKEAVFNTARKLIIFNGELDRIRCPLIELLVYNFLVLQLSGLSLNPGYSSANIYNMEECLQVKLKKLSPLPSNCCIYRVPERLRQINEKVYTPQVVSIGPLHHGKANLQFMEEHKQRYLHYFLQRTKISFDEFVQIIKFREAELRGSYAEKSN</sequence>
<dbReference type="AlphaFoldDB" id="A0A2H5MZU7"/>
<organism evidence="1 2">
    <name type="scientific">Citrus unshiu</name>
    <name type="common">Satsuma mandarin</name>
    <name type="synonym">Citrus nobilis var. unshiu</name>
    <dbReference type="NCBI Taxonomy" id="55188"/>
    <lineage>
        <taxon>Eukaryota</taxon>
        <taxon>Viridiplantae</taxon>
        <taxon>Streptophyta</taxon>
        <taxon>Embryophyta</taxon>
        <taxon>Tracheophyta</taxon>
        <taxon>Spermatophyta</taxon>
        <taxon>Magnoliopsida</taxon>
        <taxon>eudicotyledons</taxon>
        <taxon>Gunneridae</taxon>
        <taxon>Pentapetalae</taxon>
        <taxon>rosids</taxon>
        <taxon>malvids</taxon>
        <taxon>Sapindales</taxon>
        <taxon>Rutaceae</taxon>
        <taxon>Aurantioideae</taxon>
        <taxon>Citrus</taxon>
    </lineage>
</organism>
<dbReference type="InterPro" id="IPR004158">
    <property type="entry name" value="DUF247_pln"/>
</dbReference>
<accession>A0A2H5MZU7</accession>
<evidence type="ECO:0008006" key="3">
    <source>
        <dbReference type="Google" id="ProtNLM"/>
    </source>
</evidence>
<dbReference type="PANTHER" id="PTHR31170">
    <property type="entry name" value="BNAC04G53230D PROTEIN"/>
    <property type="match status" value="1"/>
</dbReference>
<reference evidence="1 2" key="1">
    <citation type="journal article" date="2017" name="Front. Genet.">
        <title>Draft sequencing of the heterozygous diploid genome of Satsuma (Citrus unshiu Marc.) using a hybrid assembly approach.</title>
        <authorList>
            <person name="Shimizu T."/>
            <person name="Tanizawa Y."/>
            <person name="Mochizuki T."/>
            <person name="Nagasaki H."/>
            <person name="Yoshioka T."/>
            <person name="Toyoda A."/>
            <person name="Fujiyama A."/>
            <person name="Kaminuma E."/>
            <person name="Nakamura Y."/>
        </authorList>
    </citation>
    <scope>NUCLEOTIDE SEQUENCE [LARGE SCALE GENOMIC DNA]</scope>
    <source>
        <strain evidence="2">cv. Miyagawa wase</strain>
    </source>
</reference>
<evidence type="ECO:0000313" key="1">
    <source>
        <dbReference type="EMBL" id="GAY33489.1"/>
    </source>
</evidence>
<dbReference type="EMBL" id="BDQV01004370">
    <property type="protein sequence ID" value="GAY33489.1"/>
    <property type="molecule type" value="Genomic_DNA"/>
</dbReference>
<dbReference type="Pfam" id="PF03140">
    <property type="entry name" value="DUF247"/>
    <property type="match status" value="1"/>
</dbReference>
<evidence type="ECO:0000313" key="2">
    <source>
        <dbReference type="Proteomes" id="UP000236630"/>
    </source>
</evidence>
<protein>
    <recommendedName>
        <fullName evidence="3">DUF1995 domain-containing protein</fullName>
    </recommendedName>
</protein>
<keyword evidence="2" id="KW-1185">Reference proteome</keyword>